<feature type="transmembrane region" description="Helical" evidence="7">
    <location>
        <begin position="44"/>
        <end position="65"/>
    </location>
</feature>
<dbReference type="OrthoDB" id="9810109at2"/>
<dbReference type="GO" id="GO:0006865">
    <property type="term" value="P:amino acid transport"/>
    <property type="evidence" value="ECO:0007669"/>
    <property type="project" value="InterPro"/>
</dbReference>
<dbReference type="Gene3D" id="1.20.1740.10">
    <property type="entry name" value="Amino acid/polyamine transporter I"/>
    <property type="match status" value="1"/>
</dbReference>
<dbReference type="PANTHER" id="PTHR42770">
    <property type="entry name" value="AMINO ACID TRANSPORTER-RELATED"/>
    <property type="match status" value="1"/>
</dbReference>
<name>A0A1H6W5Q3_9BACT</name>
<keyword evidence="4 7" id="KW-0812">Transmembrane</keyword>
<evidence type="ECO:0000256" key="2">
    <source>
        <dbReference type="ARBA" id="ARBA00022448"/>
    </source>
</evidence>
<keyword evidence="3" id="KW-1003">Cell membrane</keyword>
<dbReference type="InterPro" id="IPR002178">
    <property type="entry name" value="PTS_EIIA_type-2_dom"/>
</dbReference>
<sequence length="713" mass="79217">MSGKRLKKTLKLFDVYAISTGAMFSSGFFLLPGLAAAMTGPSVVLAYLVAGFMMYPTMLSVAELATAMPRAGGAYYFIDRSLGPLFGTIGGIGSWFALVFKSAFALIGMGAYVSIFIDVPITPVAIGLTLTFGFTNIIGSKEAGWLQKVLVATLVVILTFYTVQGLARVFQFDFFNHLRQEYDVFFLNGTQGFFGSIGLVFVSYAGLTKVASVAEEVHNPDKNIPLAMFLSLATATSIYVVGVFIMVSLLDKDVFFSDLTPVATAGEVFMTWLPGKTGLILVVVAAIAAFASTANAGIMSAARYPLGMARDKLIPAYFGKLGKFQTPFYATLATTGLMVFLLLVFNVESVAKIASTFQLLLFGLLNICVIVMRESELKGYDPGFRSPYYPWVQITGLLFSIFLIIEMGFLSLIFTFLIIGASIFWYFSYAKDKVKREGAMFHVYSKLGQRRYDGLEMELWSMMKEKGLRAEDPYEKVISRALILDADAGKLSYEQLLDVVAAHFSEKTGLKKKALLSAFVDEKEEGLIAIGKTTALKHVRFEEDMESEVAIARFREGVPVKFDYFELFKGKKKNWSKKLHAVLFLISSKKHSGQHLRMLAHLAEITDNETFPKRWLQASDEGELRQILLRDERFINIRLEHGKPSSVLIGKMIHELKLPEKSLITVIKRDGKIIFPHGNSILKAKDELSIIGEKREIDEIRSQYEADTLTKDA</sequence>
<dbReference type="PANTHER" id="PTHR42770:SF11">
    <property type="entry name" value="INNER MEMBRANE TRANSPORT PROTEIN YBAT"/>
    <property type="match status" value="1"/>
</dbReference>
<dbReference type="AlphaFoldDB" id="A0A1H6W5Q3"/>
<dbReference type="GO" id="GO:0006813">
    <property type="term" value="P:potassium ion transport"/>
    <property type="evidence" value="ECO:0007669"/>
    <property type="project" value="InterPro"/>
</dbReference>
<dbReference type="InterPro" id="IPR036721">
    <property type="entry name" value="RCK_C_sf"/>
</dbReference>
<feature type="transmembrane region" description="Helical" evidence="7">
    <location>
        <begin position="192"/>
        <end position="214"/>
    </location>
</feature>
<evidence type="ECO:0000256" key="6">
    <source>
        <dbReference type="ARBA" id="ARBA00023136"/>
    </source>
</evidence>
<dbReference type="PROSITE" id="PS00218">
    <property type="entry name" value="AMINO_ACID_PERMEASE_1"/>
    <property type="match status" value="1"/>
</dbReference>
<accession>A0A1H6W5Q3</accession>
<dbReference type="Pfam" id="PF02080">
    <property type="entry name" value="TrkA_C"/>
    <property type="match status" value="1"/>
</dbReference>
<dbReference type="EMBL" id="FNZH01000002">
    <property type="protein sequence ID" value="SEJ09397.1"/>
    <property type="molecule type" value="Genomic_DNA"/>
</dbReference>
<evidence type="ECO:0000256" key="7">
    <source>
        <dbReference type="SAM" id="Phobius"/>
    </source>
</evidence>
<dbReference type="GO" id="GO:0005886">
    <property type="term" value="C:plasma membrane"/>
    <property type="evidence" value="ECO:0007669"/>
    <property type="project" value="UniProtKB-SubCell"/>
</dbReference>
<organism evidence="10 11">
    <name type="scientific">Cyclobacterium xiamenense</name>
    <dbReference type="NCBI Taxonomy" id="1297121"/>
    <lineage>
        <taxon>Bacteria</taxon>
        <taxon>Pseudomonadati</taxon>
        <taxon>Bacteroidota</taxon>
        <taxon>Cytophagia</taxon>
        <taxon>Cytophagales</taxon>
        <taxon>Cyclobacteriaceae</taxon>
        <taxon>Cyclobacterium</taxon>
    </lineage>
</organism>
<feature type="transmembrane region" description="Helical" evidence="7">
    <location>
        <begin position="226"/>
        <end position="250"/>
    </location>
</feature>
<dbReference type="SUPFAM" id="SSF116726">
    <property type="entry name" value="TrkA C-terminal domain-like"/>
    <property type="match status" value="1"/>
</dbReference>
<feature type="transmembrane region" description="Helical" evidence="7">
    <location>
        <begin position="12"/>
        <end position="38"/>
    </location>
</feature>
<evidence type="ECO:0000256" key="3">
    <source>
        <dbReference type="ARBA" id="ARBA00022475"/>
    </source>
</evidence>
<feature type="transmembrane region" description="Helical" evidence="7">
    <location>
        <begin position="353"/>
        <end position="372"/>
    </location>
</feature>
<evidence type="ECO:0000259" key="9">
    <source>
        <dbReference type="PROSITE" id="PS51202"/>
    </source>
</evidence>
<gene>
    <name evidence="10" type="ORF">SAMN05192553_102353</name>
</gene>
<feature type="transmembrane region" description="Helical" evidence="7">
    <location>
        <begin position="85"/>
        <end position="107"/>
    </location>
</feature>
<dbReference type="Proteomes" id="UP000199403">
    <property type="component" value="Unassembled WGS sequence"/>
</dbReference>
<feature type="transmembrane region" description="Helical" evidence="7">
    <location>
        <begin position="388"/>
        <end position="405"/>
    </location>
</feature>
<evidence type="ECO:0000256" key="4">
    <source>
        <dbReference type="ARBA" id="ARBA00022692"/>
    </source>
</evidence>
<feature type="transmembrane region" description="Helical" evidence="7">
    <location>
        <begin position="279"/>
        <end position="306"/>
    </location>
</feature>
<dbReference type="PROSITE" id="PS51094">
    <property type="entry name" value="PTS_EIIA_TYPE_2"/>
    <property type="match status" value="1"/>
</dbReference>
<dbReference type="Pfam" id="PF13520">
    <property type="entry name" value="AA_permease_2"/>
    <property type="match status" value="1"/>
</dbReference>
<dbReference type="PROSITE" id="PS51202">
    <property type="entry name" value="RCK_C"/>
    <property type="match status" value="1"/>
</dbReference>
<protein>
    <submittedName>
        <fullName evidence="10">Amino acid transporter</fullName>
    </submittedName>
</protein>
<dbReference type="InterPro" id="IPR004840">
    <property type="entry name" value="Amino_acid_permease_CS"/>
</dbReference>
<dbReference type="InterPro" id="IPR016152">
    <property type="entry name" value="PTrfase/Anion_transptr"/>
</dbReference>
<keyword evidence="2" id="KW-0813">Transport</keyword>
<dbReference type="SUPFAM" id="SSF55804">
    <property type="entry name" value="Phoshotransferase/anion transport protein"/>
    <property type="match status" value="1"/>
</dbReference>
<dbReference type="InterPro" id="IPR006037">
    <property type="entry name" value="RCK_C"/>
</dbReference>
<evidence type="ECO:0000313" key="10">
    <source>
        <dbReference type="EMBL" id="SEJ09397.1"/>
    </source>
</evidence>
<dbReference type="Gene3D" id="3.30.70.1450">
    <property type="entry name" value="Regulator of K+ conductance, C-terminal domain"/>
    <property type="match status" value="1"/>
</dbReference>
<evidence type="ECO:0000256" key="5">
    <source>
        <dbReference type="ARBA" id="ARBA00022989"/>
    </source>
</evidence>
<dbReference type="GO" id="GO:0008324">
    <property type="term" value="F:monoatomic cation transmembrane transporter activity"/>
    <property type="evidence" value="ECO:0007669"/>
    <property type="project" value="InterPro"/>
</dbReference>
<feature type="transmembrane region" description="Helical" evidence="7">
    <location>
        <begin position="149"/>
        <end position="172"/>
    </location>
</feature>
<keyword evidence="6 7" id="KW-0472">Membrane</keyword>
<dbReference type="InterPro" id="IPR050367">
    <property type="entry name" value="APC_superfamily"/>
</dbReference>
<feature type="transmembrane region" description="Helical" evidence="7">
    <location>
        <begin position="411"/>
        <end position="430"/>
    </location>
</feature>
<evidence type="ECO:0000259" key="8">
    <source>
        <dbReference type="PROSITE" id="PS51094"/>
    </source>
</evidence>
<reference evidence="11" key="1">
    <citation type="submission" date="2016-10" db="EMBL/GenBank/DDBJ databases">
        <authorList>
            <person name="Varghese N."/>
            <person name="Submissions S."/>
        </authorList>
    </citation>
    <scope>NUCLEOTIDE SEQUENCE [LARGE SCALE GENOMIC DNA]</scope>
    <source>
        <strain evidence="11">IBRC-M 10761</strain>
    </source>
</reference>
<keyword evidence="11" id="KW-1185">Reference proteome</keyword>
<comment type="subcellular location">
    <subcellularLocation>
        <location evidence="1">Cell membrane</location>
        <topology evidence="1">Multi-pass membrane protein</topology>
    </subcellularLocation>
</comment>
<dbReference type="STRING" id="1416801.SAMN05192553_102353"/>
<evidence type="ECO:0000313" key="11">
    <source>
        <dbReference type="Proteomes" id="UP000199403"/>
    </source>
</evidence>
<dbReference type="Gene3D" id="3.40.930.10">
    <property type="entry name" value="Mannitol-specific EII, Chain A"/>
    <property type="match status" value="1"/>
</dbReference>
<evidence type="ECO:0000256" key="1">
    <source>
        <dbReference type="ARBA" id="ARBA00004651"/>
    </source>
</evidence>
<dbReference type="Pfam" id="PF00359">
    <property type="entry name" value="PTS_EIIA_2"/>
    <property type="match status" value="1"/>
</dbReference>
<dbReference type="InterPro" id="IPR002293">
    <property type="entry name" value="AA/rel_permease1"/>
</dbReference>
<feature type="domain" description="PTS EIIA type-2" evidence="8">
    <location>
        <begin position="475"/>
        <end position="631"/>
    </location>
</feature>
<feature type="transmembrane region" description="Helical" evidence="7">
    <location>
        <begin position="327"/>
        <end position="347"/>
    </location>
</feature>
<proteinExistence type="predicted"/>
<feature type="domain" description="RCK C-terminal" evidence="9">
    <location>
        <begin position="622"/>
        <end position="706"/>
    </location>
</feature>
<keyword evidence="5 7" id="KW-1133">Transmembrane helix</keyword>
<feature type="transmembrane region" description="Helical" evidence="7">
    <location>
        <begin position="113"/>
        <end position="137"/>
    </location>
</feature>